<evidence type="ECO:0000313" key="2">
    <source>
        <dbReference type="Proteomes" id="UP000604825"/>
    </source>
</evidence>
<protein>
    <submittedName>
        <fullName evidence="1">Uncharacterized protein</fullName>
    </submittedName>
</protein>
<sequence>MTSADPTVVLVPIWGVGHFVPMIEAGKRLLARSSRPLTLTVLIMPAPTEKHASEIAEHIREVETDFAGLGLAIRFHHLPATEPSDVAAYSGPEEFISLNVQPYVPCF</sequence>
<dbReference type="SUPFAM" id="SSF53756">
    <property type="entry name" value="UDP-Glycosyltransferase/glycogen phosphorylase"/>
    <property type="match status" value="1"/>
</dbReference>
<comment type="caution">
    <text evidence="1">The sequence shown here is derived from an EMBL/GenBank/DDBJ whole genome shotgun (WGS) entry which is preliminary data.</text>
</comment>
<gene>
    <name evidence="1" type="ORF">NCGR_LOCUS49811</name>
</gene>
<name>A0A811R8Z6_9POAL</name>
<dbReference type="InterPro" id="IPR050481">
    <property type="entry name" value="UDP-glycosyltransf_plant"/>
</dbReference>
<reference evidence="1" key="1">
    <citation type="submission" date="2020-10" db="EMBL/GenBank/DDBJ databases">
        <authorList>
            <person name="Han B."/>
            <person name="Lu T."/>
            <person name="Zhao Q."/>
            <person name="Huang X."/>
            <person name="Zhao Y."/>
        </authorList>
    </citation>
    <scope>NUCLEOTIDE SEQUENCE</scope>
</reference>
<dbReference type="GO" id="GO:0035251">
    <property type="term" value="F:UDP-glucosyltransferase activity"/>
    <property type="evidence" value="ECO:0007669"/>
    <property type="project" value="InterPro"/>
</dbReference>
<dbReference type="AlphaFoldDB" id="A0A811R8Z6"/>
<keyword evidence="2" id="KW-1185">Reference proteome</keyword>
<dbReference type="OrthoDB" id="5835829at2759"/>
<accession>A0A811R8Z6</accession>
<proteinExistence type="predicted"/>
<dbReference type="Proteomes" id="UP000604825">
    <property type="component" value="Unassembled WGS sequence"/>
</dbReference>
<dbReference type="Gene3D" id="3.40.50.2000">
    <property type="entry name" value="Glycogen Phosphorylase B"/>
    <property type="match status" value="1"/>
</dbReference>
<evidence type="ECO:0000313" key="1">
    <source>
        <dbReference type="EMBL" id="CAD6266506.1"/>
    </source>
</evidence>
<dbReference type="EMBL" id="CAJGYO010000013">
    <property type="protein sequence ID" value="CAD6266506.1"/>
    <property type="molecule type" value="Genomic_DNA"/>
</dbReference>
<organism evidence="1 2">
    <name type="scientific">Miscanthus lutarioriparius</name>
    <dbReference type="NCBI Taxonomy" id="422564"/>
    <lineage>
        <taxon>Eukaryota</taxon>
        <taxon>Viridiplantae</taxon>
        <taxon>Streptophyta</taxon>
        <taxon>Embryophyta</taxon>
        <taxon>Tracheophyta</taxon>
        <taxon>Spermatophyta</taxon>
        <taxon>Magnoliopsida</taxon>
        <taxon>Liliopsida</taxon>
        <taxon>Poales</taxon>
        <taxon>Poaceae</taxon>
        <taxon>PACMAD clade</taxon>
        <taxon>Panicoideae</taxon>
        <taxon>Andropogonodae</taxon>
        <taxon>Andropogoneae</taxon>
        <taxon>Saccharinae</taxon>
        <taxon>Miscanthus</taxon>
    </lineage>
</organism>
<dbReference type="PANTHER" id="PTHR48048:SF79">
    <property type="entry name" value="ANTHOCYANIDIN 3-O-GLUCOSYLTRANSFERASE"/>
    <property type="match status" value="1"/>
</dbReference>
<dbReference type="PANTHER" id="PTHR48048">
    <property type="entry name" value="GLYCOSYLTRANSFERASE"/>
    <property type="match status" value="1"/>
</dbReference>